<evidence type="ECO:0000313" key="1">
    <source>
        <dbReference type="EMBL" id="SZX65766.1"/>
    </source>
</evidence>
<keyword evidence="2" id="KW-1185">Reference proteome</keyword>
<organism evidence="1 2">
    <name type="scientific">Tetradesmus obliquus</name>
    <name type="common">Green alga</name>
    <name type="synonym">Acutodesmus obliquus</name>
    <dbReference type="NCBI Taxonomy" id="3088"/>
    <lineage>
        <taxon>Eukaryota</taxon>
        <taxon>Viridiplantae</taxon>
        <taxon>Chlorophyta</taxon>
        <taxon>core chlorophytes</taxon>
        <taxon>Chlorophyceae</taxon>
        <taxon>CS clade</taxon>
        <taxon>Sphaeropleales</taxon>
        <taxon>Scenedesmaceae</taxon>
        <taxon>Tetradesmus</taxon>
    </lineage>
</organism>
<evidence type="ECO:0000313" key="2">
    <source>
        <dbReference type="Proteomes" id="UP000256970"/>
    </source>
</evidence>
<name>A0A383VMX7_TETOB</name>
<dbReference type="Proteomes" id="UP000256970">
    <property type="component" value="Unassembled WGS sequence"/>
</dbReference>
<sequence length="208" mass="23698">MAADPLANSGHFFGMTTLGATDPFFDAASTTHQYPFHDIPEEAYMEVFERHKLGASSSIAATLEVDGDSSVLRGKLGEMLNDLLGRQAVKVELQAWFTFLSYDRGCIMCREEYCQAVQLLRQFSAHPQKARQYSSYDHWRADHLQHRRVEWNPQTSLQEPITASQQVGWHAAKPHMEPVEKRFPLSHTDVTKKEGRNAATYYGYMTLL</sequence>
<dbReference type="AlphaFoldDB" id="A0A383VMX7"/>
<dbReference type="STRING" id="3088.A0A383VMX7"/>
<protein>
    <submittedName>
        <fullName evidence="1">Uncharacterized protein</fullName>
    </submittedName>
</protein>
<dbReference type="EMBL" id="FNXT01000662">
    <property type="protein sequence ID" value="SZX65766.1"/>
    <property type="molecule type" value="Genomic_DNA"/>
</dbReference>
<proteinExistence type="predicted"/>
<accession>A0A383VMX7</accession>
<reference evidence="1 2" key="1">
    <citation type="submission" date="2016-10" db="EMBL/GenBank/DDBJ databases">
        <authorList>
            <person name="Cai Z."/>
        </authorList>
    </citation>
    <scope>NUCLEOTIDE SEQUENCE [LARGE SCALE GENOMIC DNA]</scope>
</reference>
<gene>
    <name evidence="1" type="ORF">BQ4739_LOCUS6233</name>
</gene>